<dbReference type="RefSeq" id="XP_062692232.1">
    <property type="nucleotide sequence ID" value="XM_062839532.1"/>
</dbReference>
<keyword evidence="3" id="KW-1185">Reference proteome</keyword>
<comment type="caution">
    <text evidence="2">The sequence shown here is derived from an EMBL/GenBank/DDBJ whole genome shotgun (WGS) entry which is preliminary data.</text>
</comment>
<sequence length="105" mass="12086">MHTEAAVRGALRWSVGSVSRVGTRLMVVFLETAVAFTSLDNHLRHSVTLALVGYFMLDSIIFFREIPYLAKFPTRRQPYRLHPFHHASPSFPMSNAKRTTRKDRI</sequence>
<name>A0AAJ0I6P0_9PEZI</name>
<accession>A0AAJ0I6P0</accession>
<dbReference type="EMBL" id="JAULSX010000005">
    <property type="protein sequence ID" value="KAK3491049.1"/>
    <property type="molecule type" value="Genomic_DNA"/>
</dbReference>
<dbReference type="Proteomes" id="UP001285908">
    <property type="component" value="Unassembled WGS sequence"/>
</dbReference>
<gene>
    <name evidence="2" type="ORF">B0T23DRAFT_413644</name>
</gene>
<organism evidence="2 3">
    <name type="scientific">Neurospora hispaniola</name>
    <dbReference type="NCBI Taxonomy" id="588809"/>
    <lineage>
        <taxon>Eukaryota</taxon>
        <taxon>Fungi</taxon>
        <taxon>Dikarya</taxon>
        <taxon>Ascomycota</taxon>
        <taxon>Pezizomycotina</taxon>
        <taxon>Sordariomycetes</taxon>
        <taxon>Sordariomycetidae</taxon>
        <taxon>Sordariales</taxon>
        <taxon>Sordariaceae</taxon>
        <taxon>Neurospora</taxon>
    </lineage>
</organism>
<protein>
    <submittedName>
        <fullName evidence="2">Uncharacterized protein</fullName>
    </submittedName>
</protein>
<reference evidence="2 3" key="1">
    <citation type="journal article" date="2023" name="Mol. Phylogenet. Evol.">
        <title>Genome-scale phylogeny and comparative genomics of the fungal order Sordariales.</title>
        <authorList>
            <person name="Hensen N."/>
            <person name="Bonometti L."/>
            <person name="Westerberg I."/>
            <person name="Brannstrom I.O."/>
            <person name="Guillou S."/>
            <person name="Cros-Aarteil S."/>
            <person name="Calhoun S."/>
            <person name="Haridas S."/>
            <person name="Kuo A."/>
            <person name="Mondo S."/>
            <person name="Pangilinan J."/>
            <person name="Riley R."/>
            <person name="LaButti K."/>
            <person name="Andreopoulos B."/>
            <person name="Lipzen A."/>
            <person name="Chen C."/>
            <person name="Yan M."/>
            <person name="Daum C."/>
            <person name="Ng V."/>
            <person name="Clum A."/>
            <person name="Steindorff A."/>
            <person name="Ohm R.A."/>
            <person name="Martin F."/>
            <person name="Silar P."/>
            <person name="Natvig D.O."/>
            <person name="Lalanne C."/>
            <person name="Gautier V."/>
            <person name="Ament-Velasquez S.L."/>
            <person name="Kruys A."/>
            <person name="Hutchinson M.I."/>
            <person name="Powell A.J."/>
            <person name="Barry K."/>
            <person name="Miller A.N."/>
            <person name="Grigoriev I.V."/>
            <person name="Debuchy R."/>
            <person name="Gladieux P."/>
            <person name="Hiltunen Thoren M."/>
            <person name="Johannesson H."/>
        </authorList>
    </citation>
    <scope>NUCLEOTIDE SEQUENCE [LARGE SCALE GENOMIC DNA]</scope>
    <source>
        <strain evidence="2 3">FGSC 10403</strain>
    </source>
</reference>
<evidence type="ECO:0000313" key="3">
    <source>
        <dbReference type="Proteomes" id="UP001285908"/>
    </source>
</evidence>
<evidence type="ECO:0000256" key="1">
    <source>
        <dbReference type="SAM" id="MobiDB-lite"/>
    </source>
</evidence>
<evidence type="ECO:0000313" key="2">
    <source>
        <dbReference type="EMBL" id="KAK3491049.1"/>
    </source>
</evidence>
<dbReference type="AlphaFoldDB" id="A0AAJ0I6P0"/>
<feature type="region of interest" description="Disordered" evidence="1">
    <location>
        <begin position="86"/>
        <end position="105"/>
    </location>
</feature>
<dbReference type="GeneID" id="87877154"/>
<proteinExistence type="predicted"/>